<comment type="caution">
    <text evidence="2">The sequence shown here is derived from an EMBL/GenBank/DDBJ whole genome shotgun (WGS) entry which is preliminary data.</text>
</comment>
<reference evidence="2 3" key="1">
    <citation type="submission" date="2022-10" db="EMBL/GenBank/DDBJ databases">
        <title>Draft genome sequence of Streptomyces sp. YSPA8.</title>
        <authorList>
            <person name="Moriuchi R."/>
            <person name="Dohra H."/>
            <person name="Yamamura H."/>
            <person name="Kodani S."/>
        </authorList>
    </citation>
    <scope>NUCLEOTIDE SEQUENCE [LARGE SCALE GENOMIC DNA]</scope>
    <source>
        <strain evidence="2 3">YSPA8</strain>
    </source>
</reference>
<gene>
    <name evidence="2" type="ORF">SYYSPA8_23105</name>
</gene>
<evidence type="ECO:0000313" key="3">
    <source>
        <dbReference type="Proteomes" id="UP001291653"/>
    </source>
</evidence>
<keyword evidence="3" id="KW-1185">Reference proteome</keyword>
<feature type="signal peptide" evidence="1">
    <location>
        <begin position="1"/>
        <end position="32"/>
    </location>
</feature>
<evidence type="ECO:0000313" key="2">
    <source>
        <dbReference type="EMBL" id="GLF97240.1"/>
    </source>
</evidence>
<dbReference type="RefSeq" id="WP_323449249.1">
    <property type="nucleotide sequence ID" value="NZ_BSBI01000010.1"/>
</dbReference>
<proteinExistence type="predicted"/>
<name>A0ABQ5P3V5_9ACTN</name>
<dbReference type="EMBL" id="BSBI01000010">
    <property type="protein sequence ID" value="GLF97240.1"/>
    <property type="molecule type" value="Genomic_DNA"/>
</dbReference>
<protein>
    <submittedName>
        <fullName evidence="2">SH3 domain-containing protein</fullName>
    </submittedName>
</protein>
<evidence type="ECO:0000256" key="1">
    <source>
        <dbReference type="SAM" id="SignalP"/>
    </source>
</evidence>
<dbReference type="Proteomes" id="UP001291653">
    <property type="component" value="Unassembled WGS sequence"/>
</dbReference>
<organism evidence="2 3">
    <name type="scientific">Streptomyces yaizuensis</name>
    <dbReference type="NCBI Taxonomy" id="2989713"/>
    <lineage>
        <taxon>Bacteria</taxon>
        <taxon>Bacillati</taxon>
        <taxon>Actinomycetota</taxon>
        <taxon>Actinomycetes</taxon>
        <taxon>Kitasatosporales</taxon>
        <taxon>Streptomycetaceae</taxon>
        <taxon>Streptomyces</taxon>
    </lineage>
</organism>
<sequence>MKRQLTALLPAVAAVALTVPIGLATATPAAAAAPCGTVVSDRDGSSWVSGVDGVNMRSGSSTSCAIPGVIYAHHSLDYHCYTAQSGATWTFIRNDTTDRQGWVRDDLLPVRDGVRGSRVSCNI</sequence>
<accession>A0ABQ5P3V5</accession>
<feature type="chain" id="PRO_5045945431" evidence="1">
    <location>
        <begin position="33"/>
        <end position="123"/>
    </location>
</feature>
<keyword evidence="1" id="KW-0732">Signal</keyword>